<evidence type="ECO:0000313" key="2">
    <source>
        <dbReference type="Proteomes" id="UP001283361"/>
    </source>
</evidence>
<keyword evidence="2" id="KW-1185">Reference proteome</keyword>
<dbReference type="Proteomes" id="UP001283361">
    <property type="component" value="Unassembled WGS sequence"/>
</dbReference>
<reference evidence="1" key="1">
    <citation type="journal article" date="2023" name="G3 (Bethesda)">
        <title>A reference genome for the long-term kleptoplast-retaining sea slug Elysia crispata morphotype clarki.</title>
        <authorList>
            <person name="Eastman K.E."/>
            <person name="Pendleton A.L."/>
            <person name="Shaikh M.A."/>
            <person name="Suttiyut T."/>
            <person name="Ogas R."/>
            <person name="Tomko P."/>
            <person name="Gavelis G."/>
            <person name="Widhalm J.R."/>
            <person name="Wisecaver J.H."/>
        </authorList>
    </citation>
    <scope>NUCLEOTIDE SEQUENCE</scope>
    <source>
        <strain evidence="1">ECLA1</strain>
    </source>
</reference>
<dbReference type="EMBL" id="JAWDGP010002162">
    <property type="protein sequence ID" value="KAK3785201.1"/>
    <property type="molecule type" value="Genomic_DNA"/>
</dbReference>
<proteinExistence type="predicted"/>
<accession>A0AAE1ADS2</accession>
<gene>
    <name evidence="1" type="ORF">RRG08_021093</name>
</gene>
<organism evidence="1 2">
    <name type="scientific">Elysia crispata</name>
    <name type="common">lettuce slug</name>
    <dbReference type="NCBI Taxonomy" id="231223"/>
    <lineage>
        <taxon>Eukaryota</taxon>
        <taxon>Metazoa</taxon>
        <taxon>Spiralia</taxon>
        <taxon>Lophotrochozoa</taxon>
        <taxon>Mollusca</taxon>
        <taxon>Gastropoda</taxon>
        <taxon>Heterobranchia</taxon>
        <taxon>Euthyneura</taxon>
        <taxon>Panpulmonata</taxon>
        <taxon>Sacoglossa</taxon>
        <taxon>Placobranchoidea</taxon>
        <taxon>Plakobranchidae</taxon>
        <taxon>Elysia</taxon>
    </lineage>
</organism>
<dbReference type="AlphaFoldDB" id="A0AAE1ADS2"/>
<sequence>MSYLGALGKLLHGSGFEEIVTEARLCAHGSMDRVMGGKNYNRAMRVHVAVLEALERLLFAKFEQDRYSKLSKDLMTFMTMKELTNEMSSSIAKKILQSGVYAELFSQYEAFKENVR</sequence>
<comment type="caution">
    <text evidence="1">The sequence shown here is derived from an EMBL/GenBank/DDBJ whole genome shotgun (WGS) entry which is preliminary data.</text>
</comment>
<name>A0AAE1ADS2_9GAST</name>
<protein>
    <submittedName>
        <fullName evidence="1">Uncharacterized protein</fullName>
    </submittedName>
</protein>
<evidence type="ECO:0000313" key="1">
    <source>
        <dbReference type="EMBL" id="KAK3785201.1"/>
    </source>
</evidence>